<dbReference type="Proteomes" id="UP000603715">
    <property type="component" value="Unassembled WGS sequence"/>
</dbReference>
<keyword evidence="1" id="KW-0472">Membrane</keyword>
<evidence type="ECO:0000313" key="4">
    <source>
        <dbReference type="Proteomes" id="UP000603715"/>
    </source>
</evidence>
<sequence length="104" mass="12179">MKKIAIVFSMVTIIICGWLIIDRLDSLDIASNKNDTYAMIQKNEINKRTDINECEKKIRKNKIDSNREDFRKLSDIAFQTQIISFSIIILQILLIVCLIFKKEK</sequence>
<comment type="caution">
    <text evidence="3">The sequence shown here is derived from an EMBL/GenBank/DDBJ whole genome shotgun (WGS) entry which is preliminary data.</text>
</comment>
<evidence type="ECO:0000256" key="1">
    <source>
        <dbReference type="SAM" id="Phobius"/>
    </source>
</evidence>
<evidence type="ECO:0000313" key="3">
    <source>
        <dbReference type="EMBL" id="MCC9033542.1"/>
    </source>
</evidence>
<keyword evidence="1" id="KW-0812">Transmembrane</keyword>
<dbReference type="Proteomes" id="UP001107960">
    <property type="component" value="Unassembled WGS sequence"/>
</dbReference>
<dbReference type="EMBL" id="JAJJML010000001">
    <property type="protein sequence ID" value="MCC9033542.1"/>
    <property type="molecule type" value="Genomic_DNA"/>
</dbReference>
<organism evidence="3 5">
    <name type="scientific">Chryseobacterium muglaense</name>
    <dbReference type="NCBI Taxonomy" id="2893752"/>
    <lineage>
        <taxon>Bacteria</taxon>
        <taxon>Pseudomonadati</taxon>
        <taxon>Bacteroidota</taxon>
        <taxon>Flavobacteriia</taxon>
        <taxon>Flavobacteriales</taxon>
        <taxon>Weeksellaceae</taxon>
        <taxon>Chryseobacterium group</taxon>
        <taxon>Chryseobacterium</taxon>
    </lineage>
</organism>
<dbReference type="AlphaFoldDB" id="A0A9Q3US02"/>
<dbReference type="RefSeq" id="WP_191180995.1">
    <property type="nucleotide sequence ID" value="NZ_JACXXP010000035.1"/>
</dbReference>
<reference evidence="3" key="1">
    <citation type="submission" date="2021-11" db="EMBL/GenBank/DDBJ databases">
        <title>Description of novel Chryseobacterium species.</title>
        <authorList>
            <person name="Saticioglu I.B."/>
            <person name="Ay H."/>
            <person name="Altun S."/>
            <person name="Duman M."/>
        </authorList>
    </citation>
    <scope>NUCLEOTIDE SEQUENCE</scope>
    <source>
        <strain evidence="3">C-39</strain>
    </source>
</reference>
<evidence type="ECO:0000313" key="2">
    <source>
        <dbReference type="EMBL" id="MBD3906586.1"/>
    </source>
</evidence>
<reference evidence="2" key="3">
    <citation type="submission" date="2024-05" db="EMBL/GenBank/DDBJ databases">
        <title>Description of novel Chryseobacterium sp. strain C-2.</title>
        <authorList>
            <person name="Saticioglu I.B."/>
        </authorList>
    </citation>
    <scope>NUCLEOTIDE SEQUENCE</scope>
    <source>
        <strain evidence="2">C-2</strain>
    </source>
</reference>
<name>A0A9Q3US02_9FLAO</name>
<gene>
    <name evidence="2" type="ORF">IEW27_18540</name>
    <name evidence="3" type="ORF">LNP80_04635</name>
</gene>
<feature type="transmembrane region" description="Helical" evidence="1">
    <location>
        <begin position="76"/>
        <end position="100"/>
    </location>
</feature>
<keyword evidence="4" id="KW-1185">Reference proteome</keyword>
<keyword evidence="1" id="KW-1133">Transmembrane helix</keyword>
<dbReference type="EMBL" id="JACXXP010000035">
    <property type="protein sequence ID" value="MBD3906586.1"/>
    <property type="molecule type" value="Genomic_DNA"/>
</dbReference>
<proteinExistence type="predicted"/>
<feature type="transmembrane region" description="Helical" evidence="1">
    <location>
        <begin position="5"/>
        <end position="21"/>
    </location>
</feature>
<protein>
    <submittedName>
        <fullName evidence="3">Uncharacterized protein</fullName>
    </submittedName>
</protein>
<accession>A0A9Q3US02</accession>
<evidence type="ECO:0000313" key="5">
    <source>
        <dbReference type="Proteomes" id="UP001107960"/>
    </source>
</evidence>
<reference evidence="4" key="2">
    <citation type="submission" date="2023-07" db="EMBL/GenBank/DDBJ databases">
        <title>Description of novel Chryseobacterium sp. strain C-2.</title>
        <authorList>
            <person name="Saticioglu I.B."/>
        </authorList>
    </citation>
    <scope>NUCLEOTIDE SEQUENCE [LARGE SCALE GENOMIC DNA]</scope>
    <source>
        <strain evidence="4">C-2</strain>
    </source>
</reference>